<dbReference type="AlphaFoldDB" id="A0A0S1X8M2"/>
<dbReference type="RefSeq" id="WP_056933142.1">
    <property type="nucleotide sequence ID" value="NZ_CP013050.1"/>
</dbReference>
<dbReference type="Proteomes" id="UP000066042">
    <property type="component" value="Chromosome"/>
</dbReference>
<sequence length="104" mass="12117">MVYNEFGVITVLGSYWTTLPNPTDGWTEEEDMGGDEEFELKILSPEDLSPDTWYVVYVEFWRDPEDRGTVFTLWSESEYCGKLPYCNLGQKFDWCTMTEQTEGA</sequence>
<dbReference type="GeneID" id="26135465"/>
<reference evidence="1 2" key="1">
    <citation type="journal article" date="2016" name="Genome Announc.">
        <title>Complete genome sequence of the hyperthermophilic and piezophilic archaeon Thermococcus barophilus Ch5, capable of growth at the expense of hydrogenogenesis from carbon monoxide and formate.</title>
        <authorList>
            <person name="Oger P."/>
            <person name="Sokolova T.G."/>
            <person name="Kozhevnikova D.A."/>
            <person name="Taranov E.A."/>
            <person name="Vannier P."/>
            <person name="Lee H.S."/>
            <person name="Kwon K.K."/>
            <person name="Kang S.G."/>
            <person name="Lee J.H."/>
            <person name="Bonch-Osmolovskaya E.A."/>
            <person name="Lebedinsky A.V."/>
        </authorList>
    </citation>
    <scope>NUCLEOTIDE SEQUENCE [LARGE SCALE GENOMIC DNA]</scope>
    <source>
        <strain evidence="2">Ch5</strain>
    </source>
</reference>
<evidence type="ECO:0000313" key="1">
    <source>
        <dbReference type="EMBL" id="ALM74150.1"/>
    </source>
</evidence>
<dbReference type="STRING" id="55802.TBCH5v1_0171"/>
<accession>A0A0S1X8M2</accession>
<dbReference type="EMBL" id="CP013050">
    <property type="protein sequence ID" value="ALM74150.1"/>
    <property type="molecule type" value="Genomic_DNA"/>
</dbReference>
<protein>
    <submittedName>
        <fullName evidence="1">Uncharacterized protein</fullName>
    </submittedName>
</protein>
<organism evidence="1 2">
    <name type="scientific">Thermococcus barophilus</name>
    <dbReference type="NCBI Taxonomy" id="55802"/>
    <lineage>
        <taxon>Archaea</taxon>
        <taxon>Methanobacteriati</taxon>
        <taxon>Methanobacteriota</taxon>
        <taxon>Thermococci</taxon>
        <taxon>Thermococcales</taxon>
        <taxon>Thermococcaceae</taxon>
        <taxon>Thermococcus</taxon>
    </lineage>
</organism>
<gene>
    <name evidence="1" type="ORF">TBCH5v1_0171</name>
</gene>
<evidence type="ECO:0000313" key="2">
    <source>
        <dbReference type="Proteomes" id="UP000066042"/>
    </source>
</evidence>
<name>A0A0S1X8M2_THEBA</name>
<proteinExistence type="predicted"/>
<dbReference type="PATRIC" id="fig|55802.8.peg.169"/>